<dbReference type="EMBL" id="JAPFGC010000002">
    <property type="protein sequence ID" value="MDA0177015.1"/>
    <property type="molecule type" value="Genomic_DNA"/>
</dbReference>
<evidence type="ECO:0000256" key="4">
    <source>
        <dbReference type="ARBA" id="ARBA00022801"/>
    </source>
</evidence>
<dbReference type="InterPro" id="IPR026444">
    <property type="entry name" value="Secre_tail"/>
</dbReference>
<dbReference type="Proteomes" id="UP001149142">
    <property type="component" value="Unassembled WGS sequence"/>
</dbReference>
<name>A0ABT4RYW9_9FLAO</name>
<reference evidence="8" key="1">
    <citation type="submission" date="2022-11" db="EMBL/GenBank/DDBJ databases">
        <title>Refractory cell wall polysaccharides provide important carbon source for microbial heterotrophs in the hadal ocean.</title>
        <authorList>
            <person name="Zhu X."/>
        </authorList>
    </citation>
    <scope>NUCLEOTIDE SEQUENCE</scope>
    <source>
        <strain evidence="8">MTRN7</strain>
    </source>
</reference>
<evidence type="ECO:0000259" key="7">
    <source>
        <dbReference type="PROSITE" id="PS50853"/>
    </source>
</evidence>
<dbReference type="InterPro" id="IPR036116">
    <property type="entry name" value="FN3_sf"/>
</dbReference>
<dbReference type="CDD" id="cd00063">
    <property type="entry name" value="FN3"/>
    <property type="match status" value="1"/>
</dbReference>
<evidence type="ECO:0000256" key="6">
    <source>
        <dbReference type="SAM" id="SignalP"/>
    </source>
</evidence>
<feature type="compositionally biased region" description="Polar residues" evidence="5">
    <location>
        <begin position="89"/>
        <end position="101"/>
    </location>
</feature>
<organism evidence="8 9">
    <name type="scientific">Mesoflavibacter profundi</name>
    <dbReference type="NCBI Taxonomy" id="2708110"/>
    <lineage>
        <taxon>Bacteria</taxon>
        <taxon>Pseudomonadati</taxon>
        <taxon>Bacteroidota</taxon>
        <taxon>Flavobacteriia</taxon>
        <taxon>Flavobacteriales</taxon>
        <taxon>Flavobacteriaceae</taxon>
        <taxon>Mesoflavibacter</taxon>
    </lineage>
</organism>
<dbReference type="GO" id="GO:0004519">
    <property type="term" value="F:endonuclease activity"/>
    <property type="evidence" value="ECO:0007669"/>
    <property type="project" value="UniProtKB-KW"/>
</dbReference>
<dbReference type="SUPFAM" id="SSF49265">
    <property type="entry name" value="Fibronectin type III"/>
    <property type="match status" value="1"/>
</dbReference>
<dbReference type="Pfam" id="PF00041">
    <property type="entry name" value="fn3"/>
    <property type="match status" value="1"/>
</dbReference>
<accession>A0ABT4RYW9</accession>
<sequence>MKKNYPILLLLFLSSYVLNAQQAYYNDVNLNLTGLALRDELATKTINMHTNFLSYANVWEACRATDEDPNNANNVLLLYGWEDGSDGNITNDLSRNKNSNGGNVGDWNREHTYPKSLGNPDLGTSGPGSDAHHLRPTDVQRNNSRGSQLFADGSGNSSNVTGGWYPGDASLGGTDWRGDVARMMMYMYLRYGSQCLPSNVAVGTTNSVDSNMINLLLEWNAADPVSAIEVARNDYHENTSNSFAQGNRNPFIDEPYLATLIWGGTPAEDIWGIYTSNDTTPPSNPTNLVASNATSSSIDLSWTAATDDTGVVSYDIYIDGTFAENTASAATTYTVNGLSSNTNYCFTIYALDGAGNVSTVSNQDCLTTLAGPPTGSDCLSEDFENIPSNQGSYDTRTWTGNDGVTDGWTATDARTDQTLNGRAICVRTGSLTSPSISGGIGSLTVTTQLTFSGSAGTLDLYVNGVLEDVIPYSGDNTSSTTTVISDINVDGNVVVELRNSTSNRIRIDDLSWTCYSTLGTDTFQKEDEIKIYPNPVKGKTLNIAVNTNTTFEVYDLLGKKILNGSVTKTNSAINIEALKSGIYIIKLNSLKGNTTKKLIRN</sequence>
<keyword evidence="2" id="KW-0540">Nuclease</keyword>
<keyword evidence="3 6" id="KW-0732">Signal</keyword>
<dbReference type="Pfam" id="PF04231">
    <property type="entry name" value="Endonuclease_1"/>
    <property type="match status" value="1"/>
</dbReference>
<dbReference type="InterPro" id="IPR007346">
    <property type="entry name" value="Endonuclease-I"/>
</dbReference>
<dbReference type="PROSITE" id="PS50853">
    <property type="entry name" value="FN3"/>
    <property type="match status" value="1"/>
</dbReference>
<evidence type="ECO:0000313" key="8">
    <source>
        <dbReference type="EMBL" id="MDA0177015.1"/>
    </source>
</evidence>
<evidence type="ECO:0000256" key="3">
    <source>
        <dbReference type="ARBA" id="ARBA00022729"/>
    </source>
</evidence>
<dbReference type="NCBIfam" id="TIGR04183">
    <property type="entry name" value="Por_Secre_tail"/>
    <property type="match status" value="1"/>
</dbReference>
<feature type="chain" id="PRO_5045879262" evidence="6">
    <location>
        <begin position="21"/>
        <end position="601"/>
    </location>
</feature>
<feature type="signal peptide" evidence="6">
    <location>
        <begin position="1"/>
        <end position="20"/>
    </location>
</feature>
<keyword evidence="9" id="KW-1185">Reference proteome</keyword>
<feature type="region of interest" description="Disordered" evidence="5">
    <location>
        <begin position="89"/>
        <end position="164"/>
    </location>
</feature>
<feature type="domain" description="Fibronectin type-III" evidence="7">
    <location>
        <begin position="281"/>
        <end position="371"/>
    </location>
</feature>
<dbReference type="Pfam" id="PF18962">
    <property type="entry name" value="Por_Secre_tail"/>
    <property type="match status" value="1"/>
</dbReference>
<dbReference type="PANTHER" id="PTHR33607">
    <property type="entry name" value="ENDONUCLEASE-1"/>
    <property type="match status" value="1"/>
</dbReference>
<proteinExistence type="inferred from homology"/>
<dbReference type="Gene3D" id="2.60.40.10">
    <property type="entry name" value="Immunoglobulins"/>
    <property type="match status" value="1"/>
</dbReference>
<evidence type="ECO:0000313" key="9">
    <source>
        <dbReference type="Proteomes" id="UP001149142"/>
    </source>
</evidence>
<dbReference type="InterPro" id="IPR003961">
    <property type="entry name" value="FN3_dom"/>
</dbReference>
<dbReference type="SUPFAM" id="SSF54060">
    <property type="entry name" value="His-Me finger endonucleases"/>
    <property type="match status" value="1"/>
</dbReference>
<dbReference type="SMART" id="SM00060">
    <property type="entry name" value="FN3"/>
    <property type="match status" value="1"/>
</dbReference>
<dbReference type="PANTHER" id="PTHR33607:SF2">
    <property type="entry name" value="ENDONUCLEASE-1"/>
    <property type="match status" value="1"/>
</dbReference>
<gene>
    <name evidence="8" type="ORF">OOZ35_05840</name>
</gene>
<dbReference type="InterPro" id="IPR044925">
    <property type="entry name" value="His-Me_finger_sf"/>
</dbReference>
<protein>
    <submittedName>
        <fullName evidence="8">Endonuclease</fullName>
    </submittedName>
</protein>
<keyword evidence="4" id="KW-0378">Hydrolase</keyword>
<dbReference type="RefSeq" id="WP_270005282.1">
    <property type="nucleotide sequence ID" value="NZ_JAPFGC010000002.1"/>
</dbReference>
<evidence type="ECO:0000256" key="5">
    <source>
        <dbReference type="SAM" id="MobiDB-lite"/>
    </source>
</evidence>
<evidence type="ECO:0000256" key="1">
    <source>
        <dbReference type="ARBA" id="ARBA00006429"/>
    </source>
</evidence>
<comment type="similarity">
    <text evidence="1">Belongs to the EndA/NucM nuclease family.</text>
</comment>
<comment type="caution">
    <text evidence="8">The sequence shown here is derived from an EMBL/GenBank/DDBJ whole genome shotgun (WGS) entry which is preliminary data.</text>
</comment>
<dbReference type="InterPro" id="IPR013783">
    <property type="entry name" value="Ig-like_fold"/>
</dbReference>
<keyword evidence="8" id="KW-0255">Endonuclease</keyword>
<evidence type="ECO:0000256" key="2">
    <source>
        <dbReference type="ARBA" id="ARBA00022722"/>
    </source>
</evidence>